<dbReference type="KEGG" id="dtp:JZK55_01460"/>
<evidence type="ECO:0000313" key="11">
    <source>
        <dbReference type="Proteomes" id="UP000516360"/>
    </source>
</evidence>
<evidence type="ECO:0000313" key="10">
    <source>
        <dbReference type="EMBL" id="BCB95224.1"/>
    </source>
</evidence>
<comment type="subcellular location">
    <subcellularLocation>
        <location evidence="1 8">Cytoplasm</location>
    </subcellularLocation>
</comment>
<dbReference type="SUPFAM" id="SSF51569">
    <property type="entry name" value="Aldolase"/>
    <property type="match status" value="1"/>
</dbReference>
<keyword evidence="8" id="KW-0448">Lipopolysaccharide biosynthesis</keyword>
<protein>
    <recommendedName>
        <fullName evidence="8">2-dehydro-3-deoxyphosphooctonate aldolase</fullName>
        <ecNumber evidence="8">2.5.1.55</ecNumber>
    </recommendedName>
    <alternativeName>
        <fullName evidence="8">3-deoxy-D-manno-octulosonic acid 8-phosphate synthase</fullName>
    </alternativeName>
    <alternativeName>
        <fullName evidence="8">KDO-8-phosphate synthase</fullName>
        <shortName evidence="8">KDO 8-P synthase</shortName>
        <shortName evidence="8">KDOPS</shortName>
    </alternativeName>
    <alternativeName>
        <fullName evidence="8">Phospho-2-dehydro-3-deoxyoctonate aldolase</fullName>
    </alternativeName>
</protein>
<gene>
    <name evidence="8 10" type="primary">kdsA</name>
    <name evidence="10" type="ORF">JZK55_01460</name>
</gene>
<comment type="similarity">
    <text evidence="4 8">Belongs to the KdsA family.</text>
</comment>
<organism evidence="10 11">
    <name type="scientific">Dissulfurispira thermophila</name>
    <dbReference type="NCBI Taxonomy" id="2715679"/>
    <lineage>
        <taxon>Bacteria</taxon>
        <taxon>Pseudomonadati</taxon>
        <taxon>Nitrospirota</taxon>
        <taxon>Thermodesulfovibrionia</taxon>
        <taxon>Thermodesulfovibrionales</taxon>
        <taxon>Dissulfurispiraceae</taxon>
        <taxon>Dissulfurispira</taxon>
    </lineage>
</organism>
<proteinExistence type="inferred from homology"/>
<dbReference type="RefSeq" id="WP_203472735.1">
    <property type="nucleotide sequence ID" value="NZ_AP022873.1"/>
</dbReference>
<name>A0A7G1GY25_9BACT</name>
<evidence type="ECO:0000256" key="1">
    <source>
        <dbReference type="ARBA" id="ARBA00004496"/>
    </source>
</evidence>
<comment type="catalytic activity">
    <reaction evidence="7 8">
        <text>D-arabinose 5-phosphate + phosphoenolpyruvate + H2O = 3-deoxy-alpha-D-manno-2-octulosonate-8-phosphate + phosphate</text>
        <dbReference type="Rhea" id="RHEA:14053"/>
        <dbReference type="ChEBI" id="CHEBI:15377"/>
        <dbReference type="ChEBI" id="CHEBI:43474"/>
        <dbReference type="ChEBI" id="CHEBI:57693"/>
        <dbReference type="ChEBI" id="CHEBI:58702"/>
        <dbReference type="ChEBI" id="CHEBI:85985"/>
        <dbReference type="EC" id="2.5.1.55"/>
    </reaction>
</comment>
<comment type="pathway">
    <text evidence="2">Bacterial outer membrane biogenesis; lipopolysaccharide biosynthesis.</text>
</comment>
<evidence type="ECO:0000256" key="8">
    <source>
        <dbReference type="HAMAP-Rule" id="MF_00056"/>
    </source>
</evidence>
<dbReference type="UniPathway" id="UPA00030"/>
<evidence type="ECO:0000256" key="6">
    <source>
        <dbReference type="ARBA" id="ARBA00022679"/>
    </source>
</evidence>
<dbReference type="NCBIfam" id="TIGR01362">
    <property type="entry name" value="KDO8P_synth"/>
    <property type="match status" value="1"/>
</dbReference>
<dbReference type="NCBIfam" id="NF003543">
    <property type="entry name" value="PRK05198.1"/>
    <property type="match status" value="1"/>
</dbReference>
<dbReference type="Pfam" id="PF00793">
    <property type="entry name" value="DAHP_synth_1"/>
    <property type="match status" value="1"/>
</dbReference>
<evidence type="ECO:0000259" key="9">
    <source>
        <dbReference type="Pfam" id="PF00793"/>
    </source>
</evidence>
<dbReference type="HAMAP" id="MF_00056">
    <property type="entry name" value="KDO8P_synth"/>
    <property type="match status" value="1"/>
</dbReference>
<evidence type="ECO:0000256" key="7">
    <source>
        <dbReference type="ARBA" id="ARBA00049112"/>
    </source>
</evidence>
<dbReference type="InterPro" id="IPR006218">
    <property type="entry name" value="DAHP1/KDSA"/>
</dbReference>
<dbReference type="InterPro" id="IPR013785">
    <property type="entry name" value="Aldolase_TIM"/>
</dbReference>
<dbReference type="EC" id="2.5.1.55" evidence="8"/>
<reference evidence="10 11" key="1">
    <citation type="submission" date="2020-03" db="EMBL/GenBank/DDBJ databases">
        <title>Complete genome sequences of two sulfur-disproportionating bacterial strains T55J and Mzg5.</title>
        <authorList>
            <person name="Umezawa K."/>
            <person name="Kojima H."/>
            <person name="Kato Y."/>
            <person name="Fukui M."/>
        </authorList>
    </citation>
    <scope>NUCLEOTIDE SEQUENCE [LARGE SCALE GENOMIC DNA]</scope>
    <source>
        <strain evidence="10 11">T55J</strain>
    </source>
</reference>
<dbReference type="InterPro" id="IPR006269">
    <property type="entry name" value="KDO8P_synthase"/>
</dbReference>
<dbReference type="PANTHER" id="PTHR21057">
    <property type="entry name" value="PHOSPHO-2-DEHYDRO-3-DEOXYHEPTONATE ALDOLASE"/>
    <property type="match status" value="1"/>
</dbReference>
<comment type="pathway">
    <text evidence="3 8">Carbohydrate biosynthesis; 3-deoxy-D-manno-octulosonate biosynthesis; 3-deoxy-D-manno-octulosonate from D-ribulose 5-phosphate: step 2/3.</text>
</comment>
<accession>A0A7G1GY25</accession>
<dbReference type="GO" id="GO:0019294">
    <property type="term" value="P:keto-3-deoxy-D-manno-octulosonic acid biosynthetic process"/>
    <property type="evidence" value="ECO:0007669"/>
    <property type="project" value="UniProtKB-UniRule"/>
</dbReference>
<dbReference type="UniPathway" id="UPA00357">
    <property type="reaction ID" value="UER00474"/>
</dbReference>
<evidence type="ECO:0000256" key="2">
    <source>
        <dbReference type="ARBA" id="ARBA00004756"/>
    </source>
</evidence>
<evidence type="ECO:0000256" key="3">
    <source>
        <dbReference type="ARBA" id="ARBA00004845"/>
    </source>
</evidence>
<evidence type="ECO:0000256" key="5">
    <source>
        <dbReference type="ARBA" id="ARBA00022490"/>
    </source>
</evidence>
<dbReference type="AlphaFoldDB" id="A0A7G1GY25"/>
<dbReference type="Gene3D" id="3.20.20.70">
    <property type="entry name" value="Aldolase class I"/>
    <property type="match status" value="1"/>
</dbReference>
<keyword evidence="11" id="KW-1185">Reference proteome</keyword>
<dbReference type="EMBL" id="AP022873">
    <property type="protein sequence ID" value="BCB95224.1"/>
    <property type="molecule type" value="Genomic_DNA"/>
</dbReference>
<sequence length="274" mass="30059">MEVTIENIKIGNGNLPVIIAGPCVIENQDITFYTAEKLKEISNKVGLPFIFKSSYDKANRSSLSSYRGPGIDRGLRMLSDIRDKIGIPVISDVHSVEEVKTASESLDAIQIPAFLCRQTDLIIEASKTGKPVNIKKGQFLAPWDVKNIIEKFTSTGNHNLMITERGTSFGYNNLVVDFRSFPIMRSFGYPVIFDVTHSLQLPGGQGTCSGGQREFAEPLARASVACGVDGLFMEVHPDPDNALCDGPNMIRLDEVEGMLTQVKGIYQLLQNSGM</sequence>
<keyword evidence="6 8" id="KW-0808">Transferase</keyword>
<dbReference type="Proteomes" id="UP000516360">
    <property type="component" value="Chromosome"/>
</dbReference>
<feature type="domain" description="DAHP synthetase I/KDSA" evidence="9">
    <location>
        <begin position="4"/>
        <end position="267"/>
    </location>
</feature>
<keyword evidence="5 8" id="KW-0963">Cytoplasm</keyword>
<dbReference type="GO" id="GO:0008676">
    <property type="term" value="F:3-deoxy-8-phosphooctulonate synthase activity"/>
    <property type="evidence" value="ECO:0007669"/>
    <property type="project" value="UniProtKB-UniRule"/>
</dbReference>
<dbReference type="GO" id="GO:0005737">
    <property type="term" value="C:cytoplasm"/>
    <property type="evidence" value="ECO:0007669"/>
    <property type="project" value="UniProtKB-SubCell"/>
</dbReference>
<evidence type="ECO:0000256" key="4">
    <source>
        <dbReference type="ARBA" id="ARBA00010499"/>
    </source>
</evidence>